<sequence>MEFYVSIEHFLAHTVEVCFPTNSPAKKGLQRWQLGFLLPSLSGKSTMKMVTLGREDDVMDRGADGLQLDDGGKSVTFEGIQAHPENLTTAVLNNRSAHEE</sequence>
<dbReference type="EMBL" id="KU950439">
    <property type="protein sequence ID" value="AND01117.1"/>
    <property type="molecule type" value="Genomic_DNA"/>
</dbReference>
<protein>
    <submittedName>
        <fullName evidence="1">Uncharacterized protein</fullName>
    </submittedName>
</protein>
<reference evidence="1" key="1">
    <citation type="journal article" date="2016" name="Funct. Integr. Genomics">
        <title>Structural organization of fatty acid desaturase loci in linseed lines with contrasting linolenic acid contents.</title>
        <authorList>
            <person name="Thambugala D."/>
            <person name="Ragupathy R."/>
            <person name="Cloutier S."/>
        </authorList>
    </citation>
    <scope>NUCLEOTIDE SEQUENCE</scope>
</reference>
<organism evidence="1">
    <name type="scientific">Linum usitatissimum</name>
    <name type="common">Flax</name>
    <name type="synonym">Linum humile</name>
    <dbReference type="NCBI Taxonomy" id="4006"/>
    <lineage>
        <taxon>Eukaryota</taxon>
        <taxon>Viridiplantae</taxon>
        <taxon>Streptophyta</taxon>
        <taxon>Embryophyta</taxon>
        <taxon>Tracheophyta</taxon>
        <taxon>Spermatophyta</taxon>
        <taxon>Magnoliopsida</taxon>
        <taxon>eudicotyledons</taxon>
        <taxon>Gunneridae</taxon>
        <taxon>Pentapetalae</taxon>
        <taxon>rosids</taxon>
        <taxon>fabids</taxon>
        <taxon>Malpighiales</taxon>
        <taxon>Linaceae</taxon>
        <taxon>Linum</taxon>
    </lineage>
</organism>
<proteinExistence type="predicted"/>
<name>A0A172MLA0_LINUS</name>
<accession>A0A172MLA0</accession>
<dbReference type="AlphaFoldDB" id="A0A172MLA0"/>
<evidence type="ECO:0000313" key="1">
    <source>
        <dbReference type="EMBL" id="AND01117.1"/>
    </source>
</evidence>